<dbReference type="EMBL" id="JASCZI010211560">
    <property type="protein sequence ID" value="MED6194410.1"/>
    <property type="molecule type" value="Genomic_DNA"/>
</dbReference>
<evidence type="ECO:0000313" key="3">
    <source>
        <dbReference type="Proteomes" id="UP001341840"/>
    </source>
</evidence>
<evidence type="ECO:0000256" key="1">
    <source>
        <dbReference type="SAM" id="SignalP"/>
    </source>
</evidence>
<proteinExistence type="predicted"/>
<dbReference type="Proteomes" id="UP001341840">
    <property type="component" value="Unassembled WGS sequence"/>
</dbReference>
<accession>A0ABU6XB42</accession>
<keyword evidence="3" id="KW-1185">Reference proteome</keyword>
<comment type="caution">
    <text evidence="2">The sequence shown here is derived from an EMBL/GenBank/DDBJ whole genome shotgun (WGS) entry which is preliminary data.</text>
</comment>
<gene>
    <name evidence="2" type="ORF">PIB30_028296</name>
</gene>
<organism evidence="2 3">
    <name type="scientific">Stylosanthes scabra</name>
    <dbReference type="NCBI Taxonomy" id="79078"/>
    <lineage>
        <taxon>Eukaryota</taxon>
        <taxon>Viridiplantae</taxon>
        <taxon>Streptophyta</taxon>
        <taxon>Embryophyta</taxon>
        <taxon>Tracheophyta</taxon>
        <taxon>Spermatophyta</taxon>
        <taxon>Magnoliopsida</taxon>
        <taxon>eudicotyledons</taxon>
        <taxon>Gunneridae</taxon>
        <taxon>Pentapetalae</taxon>
        <taxon>rosids</taxon>
        <taxon>fabids</taxon>
        <taxon>Fabales</taxon>
        <taxon>Fabaceae</taxon>
        <taxon>Papilionoideae</taxon>
        <taxon>50 kb inversion clade</taxon>
        <taxon>dalbergioids sensu lato</taxon>
        <taxon>Dalbergieae</taxon>
        <taxon>Pterocarpus clade</taxon>
        <taxon>Stylosanthes</taxon>
    </lineage>
</organism>
<sequence length="192" mass="20871">MHHHRILCFAAVIPAVVKIAAKPFNNTVIGGDWVTVAKSFRGGKMSPRNKRKPPLSSAFLVVYEEDAHALSALPPSRSPLTLTSVVPSITHYYSFSLRHSAAPAPLPVISAPPPSTTLLGLATLSRRPAVPALLHHLSVPATPSVTHRRPSKGVRPSAVAPSLCRKFEARGCPLWHKEWDERRGLEAKELLD</sequence>
<evidence type="ECO:0000313" key="2">
    <source>
        <dbReference type="EMBL" id="MED6194410.1"/>
    </source>
</evidence>
<feature type="signal peptide" evidence="1">
    <location>
        <begin position="1"/>
        <end position="21"/>
    </location>
</feature>
<feature type="chain" id="PRO_5045214970" evidence="1">
    <location>
        <begin position="22"/>
        <end position="192"/>
    </location>
</feature>
<protein>
    <submittedName>
        <fullName evidence="2">Uncharacterized protein</fullName>
    </submittedName>
</protein>
<name>A0ABU6XB42_9FABA</name>
<reference evidence="2 3" key="1">
    <citation type="journal article" date="2023" name="Plants (Basel)">
        <title>Bridging the Gap: Combining Genomics and Transcriptomics Approaches to Understand Stylosanthes scabra, an Orphan Legume from the Brazilian Caatinga.</title>
        <authorList>
            <person name="Ferreira-Neto J.R.C."/>
            <person name="da Silva M.D."/>
            <person name="Binneck E."/>
            <person name="de Melo N.F."/>
            <person name="da Silva R.H."/>
            <person name="de Melo A.L.T.M."/>
            <person name="Pandolfi V."/>
            <person name="Bustamante F.O."/>
            <person name="Brasileiro-Vidal A.C."/>
            <person name="Benko-Iseppon A.M."/>
        </authorList>
    </citation>
    <scope>NUCLEOTIDE SEQUENCE [LARGE SCALE GENOMIC DNA]</scope>
    <source>
        <tissue evidence="2">Leaves</tissue>
    </source>
</reference>
<keyword evidence="1" id="KW-0732">Signal</keyword>